<dbReference type="Proteomes" id="UP000646365">
    <property type="component" value="Unassembled WGS sequence"/>
</dbReference>
<proteinExistence type="predicted"/>
<dbReference type="EMBL" id="BMJQ01000014">
    <property type="protein sequence ID" value="GGF35930.1"/>
    <property type="molecule type" value="Genomic_DNA"/>
</dbReference>
<keyword evidence="3" id="KW-1185">Reference proteome</keyword>
<evidence type="ECO:0000313" key="2">
    <source>
        <dbReference type="EMBL" id="GGF35930.1"/>
    </source>
</evidence>
<feature type="region of interest" description="Disordered" evidence="1">
    <location>
        <begin position="54"/>
        <end position="74"/>
    </location>
</feature>
<reference evidence="2" key="1">
    <citation type="journal article" date="2014" name="Int. J. Syst. Evol. Microbiol.">
        <title>Complete genome sequence of Corynebacterium casei LMG S-19264T (=DSM 44701T), isolated from a smear-ripened cheese.</title>
        <authorList>
            <consortium name="US DOE Joint Genome Institute (JGI-PGF)"/>
            <person name="Walter F."/>
            <person name="Albersmeier A."/>
            <person name="Kalinowski J."/>
            <person name="Ruckert C."/>
        </authorList>
    </citation>
    <scope>NUCLEOTIDE SEQUENCE</scope>
    <source>
        <strain evidence="2">CGMCC 1.15725</strain>
    </source>
</reference>
<evidence type="ECO:0000256" key="1">
    <source>
        <dbReference type="SAM" id="MobiDB-lite"/>
    </source>
</evidence>
<gene>
    <name evidence="2" type="ORF">GCM10011611_47850</name>
</gene>
<sequence>MTGTARDLVPKPGKFRSALAAAWAFLQAMESTSFDYTLDRIERLEREVARLKEELRQSRDPGAGDVASAAAPDR</sequence>
<accession>A0A8J3E453</accession>
<dbReference type="RefSeq" id="WP_189050521.1">
    <property type="nucleotide sequence ID" value="NZ_BMJQ01000014.1"/>
</dbReference>
<comment type="caution">
    <text evidence="2">The sequence shown here is derived from an EMBL/GenBank/DDBJ whole genome shotgun (WGS) entry which is preliminary data.</text>
</comment>
<reference evidence="2" key="2">
    <citation type="submission" date="2020-09" db="EMBL/GenBank/DDBJ databases">
        <authorList>
            <person name="Sun Q."/>
            <person name="Zhou Y."/>
        </authorList>
    </citation>
    <scope>NUCLEOTIDE SEQUENCE</scope>
    <source>
        <strain evidence="2">CGMCC 1.15725</strain>
    </source>
</reference>
<protein>
    <submittedName>
        <fullName evidence="2">Uncharacterized protein</fullName>
    </submittedName>
</protein>
<dbReference type="AlphaFoldDB" id="A0A8J3E453"/>
<name>A0A8J3E453_9PROT</name>
<evidence type="ECO:0000313" key="3">
    <source>
        <dbReference type="Proteomes" id="UP000646365"/>
    </source>
</evidence>
<organism evidence="2 3">
    <name type="scientific">Aliidongia dinghuensis</name>
    <dbReference type="NCBI Taxonomy" id="1867774"/>
    <lineage>
        <taxon>Bacteria</taxon>
        <taxon>Pseudomonadati</taxon>
        <taxon>Pseudomonadota</taxon>
        <taxon>Alphaproteobacteria</taxon>
        <taxon>Rhodospirillales</taxon>
        <taxon>Dongiaceae</taxon>
        <taxon>Aliidongia</taxon>
    </lineage>
</organism>